<accession>A0A5B7DTE8</accession>
<reference evidence="2 3" key="1">
    <citation type="submission" date="2019-05" db="EMBL/GenBank/DDBJ databases">
        <title>Another draft genome of Portunus trituberculatus and its Hox gene families provides insights of decapod evolution.</title>
        <authorList>
            <person name="Jeong J.-H."/>
            <person name="Song I."/>
            <person name="Kim S."/>
            <person name="Choi T."/>
            <person name="Kim D."/>
            <person name="Ryu S."/>
            <person name="Kim W."/>
        </authorList>
    </citation>
    <scope>NUCLEOTIDE SEQUENCE [LARGE SCALE GENOMIC DNA]</scope>
    <source>
        <tissue evidence="2">Muscle</tissue>
    </source>
</reference>
<dbReference type="Proteomes" id="UP000324222">
    <property type="component" value="Unassembled WGS sequence"/>
</dbReference>
<keyword evidence="3" id="KW-1185">Reference proteome</keyword>
<protein>
    <submittedName>
        <fullName evidence="2">Uncharacterized protein</fullName>
    </submittedName>
</protein>
<dbReference type="AlphaFoldDB" id="A0A5B7DTE8"/>
<evidence type="ECO:0000313" key="2">
    <source>
        <dbReference type="EMBL" id="MPC24273.1"/>
    </source>
</evidence>
<name>A0A5B7DTE8_PORTR</name>
<gene>
    <name evidence="2" type="ORF">E2C01_017353</name>
</gene>
<sequence>MHHRPAPASLPGRIRLTLNNEFGALHAAISLRVDDPAGPRPLPAPAPPLPKAAVQCAVFTQKCVGSGLDNEVFLTFRQHSVRSEDQQNEEGKYGAGTLRQPEVPASPCTTGYPHHFQERLAMQNSTHMINFVRTQISSSLTSERCARLNSHLEKQSTQLLSEHYLQSRKVITLGDAGSSAASKGSLCILQTSRVTSCRIQTGSELSWFKFPRQILLTAPPIAGPPAHVSSGKARKPSTVNNGTYLQEHECKSAKATQRDVSTLSPLTLFQQPLINDSRLSGVTELDRGA</sequence>
<feature type="region of interest" description="Disordered" evidence="1">
    <location>
        <begin position="83"/>
        <end position="105"/>
    </location>
</feature>
<comment type="caution">
    <text evidence="2">The sequence shown here is derived from an EMBL/GenBank/DDBJ whole genome shotgun (WGS) entry which is preliminary data.</text>
</comment>
<evidence type="ECO:0000256" key="1">
    <source>
        <dbReference type="SAM" id="MobiDB-lite"/>
    </source>
</evidence>
<dbReference type="EMBL" id="VSRR010001309">
    <property type="protein sequence ID" value="MPC24273.1"/>
    <property type="molecule type" value="Genomic_DNA"/>
</dbReference>
<feature type="compositionally biased region" description="Basic and acidic residues" evidence="1">
    <location>
        <begin position="83"/>
        <end position="92"/>
    </location>
</feature>
<evidence type="ECO:0000313" key="3">
    <source>
        <dbReference type="Proteomes" id="UP000324222"/>
    </source>
</evidence>
<proteinExistence type="predicted"/>
<organism evidence="2 3">
    <name type="scientific">Portunus trituberculatus</name>
    <name type="common">Swimming crab</name>
    <name type="synonym">Neptunus trituberculatus</name>
    <dbReference type="NCBI Taxonomy" id="210409"/>
    <lineage>
        <taxon>Eukaryota</taxon>
        <taxon>Metazoa</taxon>
        <taxon>Ecdysozoa</taxon>
        <taxon>Arthropoda</taxon>
        <taxon>Crustacea</taxon>
        <taxon>Multicrustacea</taxon>
        <taxon>Malacostraca</taxon>
        <taxon>Eumalacostraca</taxon>
        <taxon>Eucarida</taxon>
        <taxon>Decapoda</taxon>
        <taxon>Pleocyemata</taxon>
        <taxon>Brachyura</taxon>
        <taxon>Eubrachyura</taxon>
        <taxon>Portunoidea</taxon>
        <taxon>Portunidae</taxon>
        <taxon>Portuninae</taxon>
        <taxon>Portunus</taxon>
    </lineage>
</organism>